<evidence type="ECO:0000313" key="2">
    <source>
        <dbReference type="Proteomes" id="UP000182661"/>
    </source>
</evidence>
<proteinExistence type="predicted"/>
<organism evidence="1 2">
    <name type="scientific">Pararhizobium antarcticum</name>
    <dbReference type="NCBI Taxonomy" id="1798805"/>
    <lineage>
        <taxon>Bacteria</taxon>
        <taxon>Pseudomonadati</taxon>
        <taxon>Pseudomonadota</taxon>
        <taxon>Alphaproteobacteria</taxon>
        <taxon>Hyphomicrobiales</taxon>
        <taxon>Rhizobiaceae</taxon>
        <taxon>Rhizobium/Agrobacterium group</taxon>
        <taxon>Pararhizobium</taxon>
    </lineage>
</organism>
<sequence length="72" mass="7735">MGTFCGPAGLWAEPEIATMQPQLPHDHHTAAAQLRPVVVTVVTLKIMVFALLMTTLNLPAPIHAPVEIASIR</sequence>
<gene>
    <name evidence="1" type="ORF">AX760_02695</name>
</gene>
<reference evidence="1 2" key="1">
    <citation type="submission" date="2016-02" db="EMBL/GenBank/DDBJ databases">
        <title>Genome sequencing of a beta-galactosidase producing bacteria Rhizobium sp. 59.</title>
        <authorList>
            <person name="Wang D."/>
            <person name="Kot W."/>
            <person name="Qin Y."/>
            <person name="Hansen L."/>
            <person name="Naqvi K."/>
            <person name="Rensing C."/>
        </authorList>
    </citation>
    <scope>NUCLEOTIDE SEQUENCE [LARGE SCALE GENOMIC DNA]</scope>
    <source>
        <strain evidence="1 2">59</strain>
    </source>
</reference>
<keyword evidence="2" id="KW-1185">Reference proteome</keyword>
<name>A0A657LTL7_9HYPH</name>
<comment type="caution">
    <text evidence="1">The sequence shown here is derived from an EMBL/GenBank/DDBJ whole genome shotgun (WGS) entry which is preliminary data.</text>
</comment>
<accession>A0A657LTL7</accession>
<dbReference type="AlphaFoldDB" id="A0A657LTL7"/>
<evidence type="ECO:0000313" key="1">
    <source>
        <dbReference type="EMBL" id="OJF96796.1"/>
    </source>
</evidence>
<dbReference type="Proteomes" id="UP000182661">
    <property type="component" value="Unassembled WGS sequence"/>
</dbReference>
<dbReference type="EMBL" id="LSRP01000085">
    <property type="protein sequence ID" value="OJF96796.1"/>
    <property type="molecule type" value="Genomic_DNA"/>
</dbReference>
<protein>
    <submittedName>
        <fullName evidence="1">Uncharacterized protein</fullName>
    </submittedName>
</protein>